<evidence type="ECO:0000313" key="1">
    <source>
        <dbReference type="EMBL" id="KAL0307649.1"/>
    </source>
</evidence>
<dbReference type="EMBL" id="JACGWK010000081">
    <property type="protein sequence ID" value="KAL0307649.1"/>
    <property type="molecule type" value="Genomic_DNA"/>
</dbReference>
<name>A0AAW2KLA3_9LAMI</name>
<comment type="caution">
    <text evidence="1">The sequence shown here is derived from an EMBL/GenBank/DDBJ whole genome shotgun (WGS) entry which is preliminary data.</text>
</comment>
<dbReference type="AlphaFoldDB" id="A0AAW2KLA3"/>
<sequence>MSSTVVEVALRVYELIFKQGVEGEPTLGRLAVPACLPLVQLFVKKYFFQAFLGVEGPSEHFPPSNKHSKLIALMSDQSYCVMFCAGSSSLDMLGLLTMFCLNYCSAADFKDQWRPISNARTGLRSEDVYIALNHNRAFAG</sequence>
<proteinExistence type="predicted"/>
<reference evidence="1" key="1">
    <citation type="submission" date="2020-06" db="EMBL/GenBank/DDBJ databases">
        <authorList>
            <person name="Li T."/>
            <person name="Hu X."/>
            <person name="Zhang T."/>
            <person name="Song X."/>
            <person name="Zhang H."/>
            <person name="Dai N."/>
            <person name="Sheng W."/>
            <person name="Hou X."/>
            <person name="Wei L."/>
        </authorList>
    </citation>
    <scope>NUCLEOTIDE SEQUENCE</scope>
    <source>
        <strain evidence="1">G01</strain>
        <tissue evidence="1">Leaf</tissue>
    </source>
</reference>
<reference evidence="1" key="2">
    <citation type="journal article" date="2024" name="Plant">
        <title>Genomic evolution and insights into agronomic trait innovations of Sesamum species.</title>
        <authorList>
            <person name="Miao H."/>
            <person name="Wang L."/>
            <person name="Qu L."/>
            <person name="Liu H."/>
            <person name="Sun Y."/>
            <person name="Le M."/>
            <person name="Wang Q."/>
            <person name="Wei S."/>
            <person name="Zheng Y."/>
            <person name="Lin W."/>
            <person name="Duan Y."/>
            <person name="Cao H."/>
            <person name="Xiong S."/>
            <person name="Wang X."/>
            <person name="Wei L."/>
            <person name="Li C."/>
            <person name="Ma Q."/>
            <person name="Ju M."/>
            <person name="Zhao R."/>
            <person name="Li G."/>
            <person name="Mu C."/>
            <person name="Tian Q."/>
            <person name="Mei H."/>
            <person name="Zhang T."/>
            <person name="Gao T."/>
            <person name="Zhang H."/>
        </authorList>
    </citation>
    <scope>NUCLEOTIDE SEQUENCE</scope>
    <source>
        <strain evidence="1">G01</strain>
    </source>
</reference>
<organism evidence="1">
    <name type="scientific">Sesamum angustifolium</name>
    <dbReference type="NCBI Taxonomy" id="2727405"/>
    <lineage>
        <taxon>Eukaryota</taxon>
        <taxon>Viridiplantae</taxon>
        <taxon>Streptophyta</taxon>
        <taxon>Embryophyta</taxon>
        <taxon>Tracheophyta</taxon>
        <taxon>Spermatophyta</taxon>
        <taxon>Magnoliopsida</taxon>
        <taxon>eudicotyledons</taxon>
        <taxon>Gunneridae</taxon>
        <taxon>Pentapetalae</taxon>
        <taxon>asterids</taxon>
        <taxon>lamiids</taxon>
        <taxon>Lamiales</taxon>
        <taxon>Pedaliaceae</taxon>
        <taxon>Sesamum</taxon>
    </lineage>
</organism>
<accession>A0AAW2KLA3</accession>
<gene>
    <name evidence="1" type="ORF">Sangu_3017300</name>
</gene>
<protein>
    <submittedName>
        <fullName evidence="1">Uncharacterized protein</fullName>
    </submittedName>
</protein>